<dbReference type="AlphaFoldDB" id="X1K138"/>
<evidence type="ECO:0000313" key="2">
    <source>
        <dbReference type="EMBL" id="GAI00732.1"/>
    </source>
</evidence>
<dbReference type="InterPro" id="IPR017896">
    <property type="entry name" value="4Fe4S_Fe-S-bd"/>
</dbReference>
<dbReference type="EMBL" id="BARU01046272">
    <property type="protein sequence ID" value="GAI00732.1"/>
    <property type="molecule type" value="Genomic_DNA"/>
</dbReference>
<dbReference type="Gene3D" id="3.30.70.20">
    <property type="match status" value="1"/>
</dbReference>
<dbReference type="SUPFAM" id="SSF54862">
    <property type="entry name" value="4Fe-4S ferredoxins"/>
    <property type="match status" value="1"/>
</dbReference>
<dbReference type="Pfam" id="PF12837">
    <property type="entry name" value="Fer4_6"/>
    <property type="match status" value="1"/>
</dbReference>
<feature type="domain" description="4Fe-4S ferredoxin-type" evidence="1">
    <location>
        <begin position="24"/>
        <end position="53"/>
    </location>
</feature>
<sequence length="71" mass="7826">MMFSQVSICIIINSKNAIIVPEGKIAEVDEINCDGCGICATCCPTQAIQIRYYTDDQIFNQVLALIKEVNV</sequence>
<proteinExistence type="predicted"/>
<evidence type="ECO:0000259" key="1">
    <source>
        <dbReference type="PROSITE" id="PS51379"/>
    </source>
</evidence>
<gene>
    <name evidence="2" type="ORF">S03H2_69874</name>
</gene>
<name>X1K138_9ZZZZ</name>
<reference evidence="2" key="1">
    <citation type="journal article" date="2014" name="Front. Microbiol.">
        <title>High frequency of phylogenetically diverse reductive dehalogenase-homologous genes in deep subseafloor sedimentary metagenomes.</title>
        <authorList>
            <person name="Kawai M."/>
            <person name="Futagami T."/>
            <person name="Toyoda A."/>
            <person name="Takaki Y."/>
            <person name="Nishi S."/>
            <person name="Hori S."/>
            <person name="Arai W."/>
            <person name="Tsubouchi T."/>
            <person name="Morono Y."/>
            <person name="Uchiyama I."/>
            <person name="Ito T."/>
            <person name="Fujiyama A."/>
            <person name="Inagaki F."/>
            <person name="Takami H."/>
        </authorList>
    </citation>
    <scope>NUCLEOTIDE SEQUENCE</scope>
    <source>
        <strain evidence="2">Expedition CK06-06</strain>
    </source>
</reference>
<accession>X1K138</accession>
<protein>
    <recommendedName>
        <fullName evidence="1">4Fe-4S ferredoxin-type domain-containing protein</fullName>
    </recommendedName>
</protein>
<dbReference type="PROSITE" id="PS51379">
    <property type="entry name" value="4FE4S_FER_2"/>
    <property type="match status" value="1"/>
</dbReference>
<comment type="caution">
    <text evidence="2">The sequence shown here is derived from an EMBL/GenBank/DDBJ whole genome shotgun (WGS) entry which is preliminary data.</text>
</comment>
<organism evidence="2">
    <name type="scientific">marine sediment metagenome</name>
    <dbReference type="NCBI Taxonomy" id="412755"/>
    <lineage>
        <taxon>unclassified sequences</taxon>
        <taxon>metagenomes</taxon>
        <taxon>ecological metagenomes</taxon>
    </lineage>
</organism>